<evidence type="ECO:0000313" key="3">
    <source>
        <dbReference type="EMBL" id="MDD9328370.1"/>
    </source>
</evidence>
<reference evidence="3" key="1">
    <citation type="submission" date="2022-10" db="EMBL/GenBank/DDBJ databases">
        <authorList>
            <person name="Boutroux M."/>
        </authorList>
    </citation>
    <scope>NUCLEOTIDE SEQUENCE</scope>
    <source>
        <strain evidence="3">51.81</strain>
    </source>
</reference>
<dbReference type="Pfam" id="PF13401">
    <property type="entry name" value="AAA_22"/>
    <property type="match status" value="1"/>
</dbReference>
<evidence type="ECO:0000259" key="1">
    <source>
        <dbReference type="Pfam" id="PF13401"/>
    </source>
</evidence>
<dbReference type="InterPro" id="IPR027417">
    <property type="entry name" value="P-loop_NTPase"/>
</dbReference>
<dbReference type="GO" id="GO:0005886">
    <property type="term" value="C:plasma membrane"/>
    <property type="evidence" value="ECO:0007669"/>
    <property type="project" value="TreeGrafter"/>
</dbReference>
<dbReference type="EMBL" id="JAPQFL010000006">
    <property type="protein sequence ID" value="MDD9328370.1"/>
    <property type="molecule type" value="Genomic_DNA"/>
</dbReference>
<dbReference type="GO" id="GO:0006270">
    <property type="term" value="P:DNA replication initiation"/>
    <property type="evidence" value="ECO:0007669"/>
    <property type="project" value="TreeGrafter"/>
</dbReference>
<reference evidence="4" key="2">
    <citation type="submission" date="2024-02" db="EMBL/GenBank/DDBJ databases">
        <title>Neisseria leonii sp. nov.</title>
        <authorList>
            <person name="Boutroux M."/>
            <person name="Favre-Rochex S."/>
            <person name="Gorgette O."/>
            <person name="Touak G."/>
            <person name="Muhle E."/>
            <person name="Chesneau O."/>
            <person name="Clermont D."/>
            <person name="Rahi P."/>
        </authorList>
    </citation>
    <scope>NUCLEOTIDE SEQUENCE</scope>
    <source>
        <strain evidence="4">51.81</strain>
    </source>
</reference>
<gene>
    <name evidence="3" type="primary">hda</name>
    <name evidence="3" type="ORF">ORY91_001794</name>
    <name evidence="4" type="ORF">V9W64_03265</name>
</gene>
<dbReference type="NCBIfam" id="TIGR03420">
    <property type="entry name" value="DnaA_homol_Hda"/>
    <property type="match status" value="1"/>
</dbReference>
<organism evidence="3">
    <name type="scientific">Neisseria leonii</name>
    <dbReference type="NCBI Taxonomy" id="2995413"/>
    <lineage>
        <taxon>Bacteria</taxon>
        <taxon>Pseudomonadati</taxon>
        <taxon>Pseudomonadota</taxon>
        <taxon>Betaproteobacteria</taxon>
        <taxon>Neisseriales</taxon>
        <taxon>Neisseriaceae</taxon>
        <taxon>Neisseria</taxon>
    </lineage>
</organism>
<dbReference type="AlphaFoldDB" id="A0A9X4E2F7"/>
<dbReference type="GO" id="GO:0032297">
    <property type="term" value="P:negative regulation of DNA-templated DNA replication initiation"/>
    <property type="evidence" value="ECO:0007669"/>
    <property type="project" value="InterPro"/>
</dbReference>
<accession>A0A9X4E2F7</accession>
<dbReference type="PANTHER" id="PTHR30050:SF5">
    <property type="entry name" value="DNAA REGULATORY INACTIVATOR HDA"/>
    <property type="match status" value="1"/>
</dbReference>
<dbReference type="SUPFAM" id="SSF52540">
    <property type="entry name" value="P-loop containing nucleoside triphosphate hydrolases"/>
    <property type="match status" value="1"/>
</dbReference>
<protein>
    <submittedName>
        <fullName evidence="3">DnaA regulatory inactivator Hda</fullName>
    </submittedName>
</protein>
<dbReference type="RefSeq" id="WP_274585462.1">
    <property type="nucleotide sequence ID" value="NZ_CP146598.1"/>
</dbReference>
<name>A0A9X4E2F7_9NEIS</name>
<dbReference type="NCBIfam" id="NF006486">
    <property type="entry name" value="PRK08903.1-6"/>
    <property type="match status" value="1"/>
</dbReference>
<dbReference type="Gene3D" id="3.40.50.300">
    <property type="entry name" value="P-loop containing nucleotide triphosphate hydrolases"/>
    <property type="match status" value="1"/>
</dbReference>
<dbReference type="Proteomes" id="UP001149607">
    <property type="component" value="Chromosome"/>
</dbReference>
<dbReference type="Gene3D" id="1.10.8.60">
    <property type="match status" value="1"/>
</dbReference>
<feature type="domain" description="Hda lid" evidence="2">
    <location>
        <begin position="152"/>
        <end position="216"/>
    </location>
</feature>
<dbReference type="GO" id="GO:0003688">
    <property type="term" value="F:DNA replication origin binding"/>
    <property type="evidence" value="ECO:0007669"/>
    <property type="project" value="TreeGrafter"/>
</dbReference>
<sequence>MNQLIFDFVSRDYPGFDSFLGASNDELLHILQQQSEQFVYVWGQPGSGKSHLLRAWVAQAGQRGAQAAYVDAANDVLTERALDADYLAVDQIEKLNTAEQALLFEIFNRARNSGKGFLLFSADAPPARLTIREDLRTRMGYCLVYDVKPLNDDEKIRALAEMAAARQLNVDHEIFAYLLNHWRRDMDSLVKMLDTLTHYTATMRRPLTLPLLRQLLKQEQS</sequence>
<evidence type="ECO:0000313" key="4">
    <source>
        <dbReference type="EMBL" id="WWY03770.1"/>
    </source>
</evidence>
<evidence type="ECO:0000259" key="2">
    <source>
        <dbReference type="Pfam" id="PF22688"/>
    </source>
</evidence>
<dbReference type="GO" id="GO:0016887">
    <property type="term" value="F:ATP hydrolysis activity"/>
    <property type="evidence" value="ECO:0007669"/>
    <property type="project" value="InterPro"/>
</dbReference>
<dbReference type="InterPro" id="IPR055199">
    <property type="entry name" value="Hda_lid"/>
</dbReference>
<dbReference type="Pfam" id="PF22688">
    <property type="entry name" value="Hda_lid"/>
    <property type="match status" value="1"/>
</dbReference>
<proteinExistence type="predicted"/>
<evidence type="ECO:0000313" key="5">
    <source>
        <dbReference type="Proteomes" id="UP001149607"/>
    </source>
</evidence>
<feature type="domain" description="ORC1/DEAH AAA+ ATPase" evidence="1">
    <location>
        <begin position="34"/>
        <end position="88"/>
    </location>
</feature>
<dbReference type="InterPro" id="IPR017788">
    <property type="entry name" value="Hda"/>
</dbReference>
<dbReference type="PANTHER" id="PTHR30050">
    <property type="entry name" value="CHROMOSOMAL REPLICATION INITIATOR PROTEIN DNAA"/>
    <property type="match status" value="1"/>
</dbReference>
<dbReference type="InterPro" id="IPR049945">
    <property type="entry name" value="AAA_22"/>
</dbReference>
<dbReference type="EMBL" id="CP146598">
    <property type="protein sequence ID" value="WWY03770.1"/>
    <property type="molecule type" value="Genomic_DNA"/>
</dbReference>
<keyword evidence="5" id="KW-1185">Reference proteome</keyword>